<dbReference type="EMBL" id="JACJIQ010000018">
    <property type="protein sequence ID" value="MBA9079055.1"/>
    <property type="molecule type" value="Genomic_DNA"/>
</dbReference>
<feature type="transmembrane region" description="Helical" evidence="1">
    <location>
        <begin position="87"/>
        <end position="109"/>
    </location>
</feature>
<gene>
    <name evidence="2" type="ORF">FHS90_003790</name>
</gene>
<evidence type="ECO:0000313" key="3">
    <source>
        <dbReference type="Proteomes" id="UP000563094"/>
    </source>
</evidence>
<dbReference type="AlphaFoldDB" id="A0A839GUB0"/>
<comment type="caution">
    <text evidence="2">The sequence shown here is derived from an EMBL/GenBank/DDBJ whole genome shotgun (WGS) entry which is preliminary data.</text>
</comment>
<dbReference type="Pfam" id="PF06170">
    <property type="entry name" value="DUF983"/>
    <property type="match status" value="1"/>
</dbReference>
<feature type="transmembrane region" description="Helical" evidence="1">
    <location>
        <begin position="55"/>
        <end position="81"/>
    </location>
</feature>
<protein>
    <submittedName>
        <fullName evidence="2">Uncharacterized protein (DUF983 family)</fullName>
    </submittedName>
</protein>
<proteinExistence type="predicted"/>
<dbReference type="Proteomes" id="UP000563094">
    <property type="component" value="Unassembled WGS sequence"/>
</dbReference>
<evidence type="ECO:0000313" key="2">
    <source>
        <dbReference type="EMBL" id="MBA9079055.1"/>
    </source>
</evidence>
<dbReference type="RefSeq" id="WP_182514070.1">
    <property type="nucleotide sequence ID" value="NZ_JBHLTU010000018.1"/>
</dbReference>
<name>A0A839GUB0_9BACT</name>
<sequence>MNQNRSLLYSLAKTKCPRCREGDIFPKATLYSTKFADMREYCTCCGQSFEPEPGFYYGAMYVSFALNVGLFLVTLFLLSLFVEEVTMGMLIGLILVTSLGMLPVFFRLARLLWINIFVKYEGPSTQIPQKSHI</sequence>
<keyword evidence="1" id="KW-0812">Transmembrane</keyword>
<accession>A0A839GUB0</accession>
<organism evidence="2 3">
    <name type="scientific">Rufibacter quisquiliarum</name>
    <dbReference type="NCBI Taxonomy" id="1549639"/>
    <lineage>
        <taxon>Bacteria</taxon>
        <taxon>Pseudomonadati</taxon>
        <taxon>Bacteroidota</taxon>
        <taxon>Cytophagia</taxon>
        <taxon>Cytophagales</taxon>
        <taxon>Hymenobacteraceae</taxon>
        <taxon>Rufibacter</taxon>
    </lineage>
</organism>
<dbReference type="InterPro" id="IPR009325">
    <property type="entry name" value="DUF983"/>
</dbReference>
<evidence type="ECO:0000256" key="1">
    <source>
        <dbReference type="SAM" id="Phobius"/>
    </source>
</evidence>
<keyword evidence="3" id="KW-1185">Reference proteome</keyword>
<keyword evidence="1" id="KW-0472">Membrane</keyword>
<reference evidence="2 3" key="1">
    <citation type="submission" date="2020-08" db="EMBL/GenBank/DDBJ databases">
        <title>Genomic Encyclopedia of Type Strains, Phase IV (KMG-IV): sequencing the most valuable type-strain genomes for metagenomic binning, comparative biology and taxonomic classification.</title>
        <authorList>
            <person name="Goeker M."/>
        </authorList>
    </citation>
    <scope>NUCLEOTIDE SEQUENCE [LARGE SCALE GENOMIC DNA]</scope>
    <source>
        <strain evidence="2 3">DSM 29854</strain>
    </source>
</reference>
<keyword evidence="1" id="KW-1133">Transmembrane helix</keyword>